<organism evidence="2">
    <name type="scientific">Neospora caninum (strain Liverpool)</name>
    <dbReference type="NCBI Taxonomy" id="572307"/>
    <lineage>
        <taxon>Eukaryota</taxon>
        <taxon>Sar</taxon>
        <taxon>Alveolata</taxon>
        <taxon>Apicomplexa</taxon>
        <taxon>Conoidasida</taxon>
        <taxon>Coccidia</taxon>
        <taxon>Eucoccidiorida</taxon>
        <taxon>Eimeriorina</taxon>
        <taxon>Sarcocystidae</taxon>
        <taxon>Neospora</taxon>
    </lineage>
</organism>
<feature type="region of interest" description="Disordered" evidence="1">
    <location>
        <begin position="964"/>
        <end position="988"/>
    </location>
</feature>
<dbReference type="EMBL" id="LN714483">
    <property type="protein sequence ID" value="CEL67229.1"/>
    <property type="molecule type" value="Genomic_DNA"/>
</dbReference>
<dbReference type="PANTHER" id="PTHR24216:SF65">
    <property type="entry name" value="PAXILLIN-LIKE PROTEIN 1"/>
    <property type="match status" value="1"/>
</dbReference>
<name>A0A0F7UBG6_NEOCL</name>
<feature type="compositionally biased region" description="Basic and acidic residues" evidence="1">
    <location>
        <begin position="494"/>
        <end position="512"/>
    </location>
</feature>
<feature type="region of interest" description="Disordered" evidence="1">
    <location>
        <begin position="680"/>
        <end position="758"/>
    </location>
</feature>
<evidence type="ECO:0008006" key="3">
    <source>
        <dbReference type="Google" id="ProtNLM"/>
    </source>
</evidence>
<feature type="compositionally biased region" description="Low complexity" evidence="1">
    <location>
        <begin position="46"/>
        <end position="87"/>
    </location>
</feature>
<feature type="compositionally biased region" description="Basic and acidic residues" evidence="1">
    <location>
        <begin position="189"/>
        <end position="240"/>
    </location>
</feature>
<sequence>MNGPSNACHRLLFSSTSRLHAREAGALSLASSSPRISVSAPTSHIPVSPSSFSASSPSAFGAAGAVVATPSSRESPSSSPSSPLSASSSTSSFGAAAAVAGALTSFSSRPSSPCLHTASSDAEASPAAHLSATPAWQRRLEKRRKKEEIKQEIGRGVLRQLLALPDVSLLSPSGISLSCAPAALSAARLQDERETETRKPPSEPPSRHAEETECSMRRASVDPLTESRERKSGGEDEGARPFRPTGCMKAESSCEGRRDKVSEERRETTEETRASTEGVDRGGAEVEARREIRGDESGEKSLGAGARSLREERETRLFKNLEDMAANASLEAFLGKITKALLQQEKETGGNHRNHGELAALWKLQFAEAFLRQGNQPRPSTSASCASASVCASSLSLSSEIVLVTPHPHETLASVFLADLRFQRRLLAVVASRWRRILRAWLVGLHDLKRGEGHPPEMTDFERYLTFVFLPHLRRVASQSLQVFDRFRGNFPHPSEELRATRQREHDSERPESTCPQPEASSRDSAAVTVASGSSLSASSLRGGHAGVAARGTDRERRDWVLAVSLLEELKNIVLLLCDLAQRRVLLHFAPVVMNAIHVEMQVRRALLSSPASSPSPDLPSPACASPRSSSSFSSPASSTSFSSSAASSPGSGPSLTCWVAPRCPGVAQAVRTAREEFLASPAGRRASSEGLARKENGGKVLDSFPDEAPATAPAAQCQLLPEQGDAGNKEGREEPRRGDENETQMSPEDSTGWPSPTRWATCLQVEILRGFGRMGLYSEKLLHVVSDESKHLWPHDIVFFLFECGRYGLAVQHLIDKHANEVTACVDKISDPLLYLATAAMHRSSVSHRVFFDAALPRLSAAVDTYDDPAFLRTMISLCRTLDPHLELAPYRALVSQTAVAMRRFVPKLDVNASGLILGLIGNRTARTPRAFRELSRALCMRLETLQHLYAIRQAQREAEESARMLNETRTETAGVAKGRGEEPRREQARPNIFTTVASALTLGDIITSLSSFGLRTHLYPLLEEAVCKTLEGILFARKEALWFLIWISFASSPNFTPKKLTLALREKMADDNNCEVQNGLTEISHTVQKLGAFHAQRLLLPLQLMRVYDPEITRICIDTSLSRDRSSFKRLDSSLSLVFPLAYANALRPEFATEALSAWDINSAKVFVHGNAFRGEYGRATMLAMLWSAAVANLHVQQVHVTSYLDKLFWCIDVPPPALDSWDAFRFSHLPATGYLASFVSLFNPLSRQVRVAASGCSASPSVGLGVSRATAPISSLPASSVGHAPSSAALELAGRQDEEEEPVESFSPPSFKEWHALDDIRQHDRLAIFQIREPLFLLHQIAATYLADAPHAVRRSSKFPLVRAWANTAVDPRVDADRAISAIVQELQGLLLSAGIRSRAFVPCSPEDDVTRPRSSAEKARDTVAPWIGARDASVPRAFSSLSETDDALLACSAKTRTPQCVHLEFLDGRRPDETAWGRRTFMEPREKQRFGLLVLGENDGLKTLPSWQTTHFDTGVNLLRLRALKRRGWQVVTVNVHEWSEAQTPDSRLSLLLDKCEAAGISLPFCVE</sequence>
<dbReference type="PANTHER" id="PTHR24216">
    <property type="entry name" value="PAXILLIN-RELATED"/>
    <property type="match status" value="1"/>
</dbReference>
<feature type="compositionally biased region" description="Polar residues" evidence="1">
    <location>
        <begin position="744"/>
        <end position="755"/>
    </location>
</feature>
<evidence type="ECO:0000256" key="1">
    <source>
        <dbReference type="SAM" id="MobiDB-lite"/>
    </source>
</evidence>
<protein>
    <recommendedName>
        <fullName evidence="3">RAP domain-containing protein</fullName>
    </recommendedName>
</protein>
<feature type="region of interest" description="Disordered" evidence="1">
    <location>
        <begin position="494"/>
        <end position="528"/>
    </location>
</feature>
<feature type="compositionally biased region" description="Basic and acidic residues" evidence="1">
    <location>
        <begin position="728"/>
        <end position="741"/>
    </location>
</feature>
<evidence type="ECO:0000313" key="2">
    <source>
        <dbReference type="EMBL" id="CEL67229.1"/>
    </source>
</evidence>
<accession>A0A0F7UBG6</accession>
<feature type="compositionally biased region" description="Polar residues" evidence="1">
    <location>
        <begin position="514"/>
        <end position="524"/>
    </location>
</feature>
<proteinExistence type="predicted"/>
<feature type="region of interest" description="Disordered" evidence="1">
    <location>
        <begin position="24"/>
        <end position="87"/>
    </location>
</feature>
<feature type="region of interest" description="Disordered" evidence="1">
    <location>
        <begin position="188"/>
        <end position="310"/>
    </location>
</feature>
<feature type="region of interest" description="Disordered" evidence="1">
    <location>
        <begin position="110"/>
        <end position="135"/>
    </location>
</feature>
<gene>
    <name evidence="2" type="ORF">BN1204_030260</name>
</gene>
<feature type="region of interest" description="Disordered" evidence="1">
    <location>
        <begin position="610"/>
        <end position="650"/>
    </location>
</feature>
<feature type="compositionally biased region" description="Basic and acidic residues" evidence="1">
    <location>
        <begin position="252"/>
        <end position="299"/>
    </location>
</feature>
<feature type="compositionally biased region" description="Polar residues" evidence="1">
    <location>
        <begin position="29"/>
        <end position="42"/>
    </location>
</feature>
<reference evidence="2" key="1">
    <citation type="journal article" date="2015" name="PLoS ONE">
        <title>Comprehensive Evaluation of Toxoplasma gondii VEG and Neospora caninum LIV Genomes with Tachyzoite Stage Transcriptome and Proteome Defines Novel Transcript Features.</title>
        <authorList>
            <person name="Ramaprasad A."/>
            <person name="Mourier T."/>
            <person name="Naeem R."/>
            <person name="Malas T.B."/>
            <person name="Moussa E."/>
            <person name="Panigrahi A."/>
            <person name="Vermont S.J."/>
            <person name="Otto T.D."/>
            <person name="Wastling J."/>
            <person name="Pain A."/>
        </authorList>
    </citation>
    <scope>NUCLEOTIDE SEQUENCE</scope>
    <source>
        <strain evidence="2">Liverpool</strain>
    </source>
</reference>